<reference evidence="2" key="1">
    <citation type="submission" date="2022-01" db="EMBL/GenBank/DDBJ databases">
        <authorList>
            <person name="Karlyshev A.V."/>
            <person name="Jaspars M."/>
        </authorList>
    </citation>
    <scope>NUCLEOTIDE SEQUENCE</scope>
    <source>
        <strain evidence="2">AGSA3-2</strain>
    </source>
</reference>
<protein>
    <submittedName>
        <fullName evidence="2">GH3 auxin-responsive promoter family protein</fullName>
    </submittedName>
</protein>
<dbReference type="PANTHER" id="PTHR31901:SF9">
    <property type="entry name" value="GH3 DOMAIN-CONTAINING PROTEIN"/>
    <property type="match status" value="1"/>
</dbReference>
<dbReference type="Pfam" id="PF03321">
    <property type="entry name" value="GH3"/>
    <property type="match status" value="1"/>
</dbReference>
<dbReference type="PANTHER" id="PTHR31901">
    <property type="entry name" value="GH3 DOMAIN-CONTAINING PROTEIN"/>
    <property type="match status" value="1"/>
</dbReference>
<dbReference type="EMBL" id="JAJVKT010000004">
    <property type="protein sequence ID" value="MCE7507944.1"/>
    <property type="molecule type" value="Genomic_DNA"/>
</dbReference>
<keyword evidence="3" id="KW-1185">Reference proteome</keyword>
<dbReference type="GO" id="GO:0005737">
    <property type="term" value="C:cytoplasm"/>
    <property type="evidence" value="ECO:0007669"/>
    <property type="project" value="TreeGrafter"/>
</dbReference>
<accession>A0A9Q3ZFF4</accession>
<sequence length="536" mass="59517">MLSQRLLHLGVLPAGRRFRTGLSHLEHTQRFRHRQLMRQVAASPAGREQGIGENWSWERFAERLPVTGYEDWRARVEQGRRDGVNPLIASPTARYQPTSGSTSAIKWIPYSRAFLGELDGAIGPWLADLYQRYPKLRHGRHYWSLSWMPTALRESLGEELNDDLALMSWGKRLIAGATQSVPSTVALARTSDDSLFATLAYLVADRRLSLLSVWSPTFGIGLLEGLAKWREELAEVLNQGDWGLRRAAMAESGCPRCPRAAALLRAWDGELAADFFRVLWPALALVSAWDTAASEPWARRLQSLLPHAEFQGKGLWATEGVVTFPCQGRYPLAYRSHVYEFQDPDDGAIYAPWELEAGQRVMPLLSTGSGLLRYRLNDLVEVTEHWRTVPCLRFLGRRGTVDLVGEKMTGEAVNDAFARAPLPPGVTPVGVVACDDAGDGKPGYLALLEGSPQTPVAPLAEHLEQALGGHFHYRLARNLHQLAPLRCVVLADMRERYLGHCRDQGMIEGNIKIESLRAWPGTAPAFLSPSASPVSV</sequence>
<dbReference type="GO" id="GO:0016881">
    <property type="term" value="F:acid-amino acid ligase activity"/>
    <property type="evidence" value="ECO:0007669"/>
    <property type="project" value="TreeGrafter"/>
</dbReference>
<dbReference type="KEGG" id="axe:P40_13330"/>
<evidence type="ECO:0000313" key="2">
    <source>
        <dbReference type="EMBL" id="MCE7507944.1"/>
    </source>
</evidence>
<feature type="domain" description="GH3 middle" evidence="1">
    <location>
        <begin position="333"/>
        <end position="397"/>
    </location>
</feature>
<dbReference type="Pfam" id="PF23571">
    <property type="entry name" value="GH3_M"/>
    <property type="match status" value="1"/>
</dbReference>
<dbReference type="Proteomes" id="UP001107961">
    <property type="component" value="Unassembled WGS sequence"/>
</dbReference>
<evidence type="ECO:0000313" key="3">
    <source>
        <dbReference type="Proteomes" id="UP001107961"/>
    </source>
</evidence>
<name>A0A9Q3ZFF4_9GAMM</name>
<comment type="caution">
    <text evidence="2">The sequence shown here is derived from an EMBL/GenBank/DDBJ whole genome shotgun (WGS) entry which is preliminary data.</text>
</comment>
<dbReference type="RefSeq" id="WP_080531171.1">
    <property type="nucleotide sequence ID" value="NZ_CBDDTQ010000005.1"/>
</dbReference>
<dbReference type="InterPro" id="IPR055377">
    <property type="entry name" value="GH3_M"/>
</dbReference>
<dbReference type="AlphaFoldDB" id="A0A9Q3ZFF4"/>
<dbReference type="InterPro" id="IPR004993">
    <property type="entry name" value="GH3"/>
</dbReference>
<gene>
    <name evidence="2" type="ORF">LZG35_04800</name>
</gene>
<evidence type="ECO:0000259" key="1">
    <source>
        <dbReference type="Pfam" id="PF23571"/>
    </source>
</evidence>
<organism evidence="2 3">
    <name type="scientific">Alloalcanivorax xenomutans</name>
    <dbReference type="NCBI Taxonomy" id="1094342"/>
    <lineage>
        <taxon>Bacteria</taxon>
        <taxon>Pseudomonadati</taxon>
        <taxon>Pseudomonadota</taxon>
        <taxon>Gammaproteobacteria</taxon>
        <taxon>Oceanospirillales</taxon>
        <taxon>Alcanivoracaceae</taxon>
        <taxon>Alloalcanivorax</taxon>
    </lineage>
</organism>
<proteinExistence type="predicted"/>